<dbReference type="PANTHER" id="PTHR13026:SF0">
    <property type="entry name" value="RIBOSOMAL RNA PROCESSING 1B"/>
    <property type="match status" value="1"/>
</dbReference>
<dbReference type="InterPro" id="IPR010301">
    <property type="entry name" value="RRP1"/>
</dbReference>
<reference evidence="5 6" key="1">
    <citation type="submission" date="2014-04" db="EMBL/GenBank/DDBJ databases">
        <authorList>
            <consortium name="DOE Joint Genome Institute"/>
            <person name="Kuo A."/>
            <person name="Kohler A."/>
            <person name="Nagy L.G."/>
            <person name="Floudas D."/>
            <person name="Copeland A."/>
            <person name="Barry K.W."/>
            <person name="Cichocki N."/>
            <person name="Veneault-Fourrey C."/>
            <person name="LaButti K."/>
            <person name="Lindquist E.A."/>
            <person name="Lipzen A."/>
            <person name="Lundell T."/>
            <person name="Morin E."/>
            <person name="Murat C."/>
            <person name="Sun H."/>
            <person name="Tunlid A."/>
            <person name="Henrissat B."/>
            <person name="Grigoriev I.V."/>
            <person name="Hibbett D.S."/>
            <person name="Martin F."/>
            <person name="Nordberg H.P."/>
            <person name="Cantor M.N."/>
            <person name="Hua S.X."/>
        </authorList>
    </citation>
    <scope>NUCLEOTIDE SEQUENCE [LARGE SCALE GENOMIC DNA]</scope>
    <source>
        <strain evidence="5 6">Foug A</strain>
    </source>
</reference>
<gene>
    <name evidence="5" type="ORF">SCLCIDRAFT_1207569</name>
</gene>
<protein>
    <recommendedName>
        <fullName evidence="7">Nop52-domain-containing protein</fullName>
    </recommendedName>
</protein>
<dbReference type="InParanoid" id="A0A0C3EC27"/>
<dbReference type="Proteomes" id="UP000053989">
    <property type="component" value="Unassembled WGS sequence"/>
</dbReference>
<keyword evidence="4" id="KW-0539">Nucleus</keyword>
<dbReference type="EMBL" id="KN822005">
    <property type="protein sequence ID" value="KIM70255.1"/>
    <property type="molecule type" value="Genomic_DNA"/>
</dbReference>
<sequence length="305" mass="34364">MSPPPESPPLGKYLASSDKRTRDKAVKNLAAFLSNDEGNVMPEIEMAKLWKGIFYCFWMSDKPLVQQALASELAELLLIITNISSSLHFLRGFWTTIVREWHGIDRLRMDKYYMLVRKFVNASFRLLIRANWEETSLKEYHYILSSSGGPLCANGLRVPSSLTYHLVDISLEELDKALATSESSTPVPLIALLSPFISLGAQTPTSTTYEHLQHALFQPLLAALVPPQISGRKMARLSECQFTNVVSKACKCNSSVEGSMEVMKLRRAVLQMLFDVASAETTRDFNRRKMYALYREAVEDGDISE</sequence>
<evidence type="ECO:0008006" key="7">
    <source>
        <dbReference type="Google" id="ProtNLM"/>
    </source>
</evidence>
<dbReference type="AlphaFoldDB" id="A0A0C3EC27"/>
<dbReference type="HOGENOM" id="CLU_022876_1_0_1"/>
<dbReference type="Pfam" id="PF05997">
    <property type="entry name" value="Nop52"/>
    <property type="match status" value="1"/>
</dbReference>
<dbReference type="STRING" id="1036808.A0A0C3EC27"/>
<dbReference type="InterPro" id="IPR016024">
    <property type="entry name" value="ARM-type_fold"/>
</dbReference>
<dbReference type="GO" id="GO:0006364">
    <property type="term" value="P:rRNA processing"/>
    <property type="evidence" value="ECO:0007669"/>
    <property type="project" value="UniProtKB-KW"/>
</dbReference>
<keyword evidence="3" id="KW-0698">rRNA processing</keyword>
<proteinExistence type="inferred from homology"/>
<comment type="similarity">
    <text evidence="2">Belongs to the RRP1 family.</text>
</comment>
<accession>A0A0C3EC27</accession>
<organism evidence="5 6">
    <name type="scientific">Scleroderma citrinum Foug A</name>
    <dbReference type="NCBI Taxonomy" id="1036808"/>
    <lineage>
        <taxon>Eukaryota</taxon>
        <taxon>Fungi</taxon>
        <taxon>Dikarya</taxon>
        <taxon>Basidiomycota</taxon>
        <taxon>Agaricomycotina</taxon>
        <taxon>Agaricomycetes</taxon>
        <taxon>Agaricomycetidae</taxon>
        <taxon>Boletales</taxon>
        <taxon>Sclerodermatineae</taxon>
        <taxon>Sclerodermataceae</taxon>
        <taxon>Scleroderma</taxon>
    </lineage>
</organism>
<evidence type="ECO:0000313" key="5">
    <source>
        <dbReference type="EMBL" id="KIM70255.1"/>
    </source>
</evidence>
<dbReference type="OrthoDB" id="2019504at2759"/>
<dbReference type="GO" id="GO:0030688">
    <property type="term" value="C:preribosome, small subunit precursor"/>
    <property type="evidence" value="ECO:0007669"/>
    <property type="project" value="InterPro"/>
</dbReference>
<evidence type="ECO:0000256" key="4">
    <source>
        <dbReference type="ARBA" id="ARBA00023242"/>
    </source>
</evidence>
<dbReference type="PANTHER" id="PTHR13026">
    <property type="entry name" value="NNP-1 PROTEIN NOVEL NUCLEAR PROTEIN 1 NOP52"/>
    <property type="match status" value="1"/>
</dbReference>
<comment type="subcellular location">
    <subcellularLocation>
        <location evidence="1">Nucleus</location>
    </subcellularLocation>
</comment>
<keyword evidence="6" id="KW-1185">Reference proteome</keyword>
<dbReference type="SUPFAM" id="SSF48371">
    <property type="entry name" value="ARM repeat"/>
    <property type="match status" value="1"/>
</dbReference>
<dbReference type="FunCoup" id="A0A0C3EC27">
    <property type="interactions" value="21"/>
</dbReference>
<evidence type="ECO:0000313" key="6">
    <source>
        <dbReference type="Proteomes" id="UP000053989"/>
    </source>
</evidence>
<evidence type="ECO:0000256" key="3">
    <source>
        <dbReference type="ARBA" id="ARBA00022552"/>
    </source>
</evidence>
<reference evidence="6" key="2">
    <citation type="submission" date="2015-01" db="EMBL/GenBank/DDBJ databases">
        <title>Evolutionary Origins and Diversification of the Mycorrhizal Mutualists.</title>
        <authorList>
            <consortium name="DOE Joint Genome Institute"/>
            <consortium name="Mycorrhizal Genomics Consortium"/>
            <person name="Kohler A."/>
            <person name="Kuo A."/>
            <person name="Nagy L.G."/>
            <person name="Floudas D."/>
            <person name="Copeland A."/>
            <person name="Barry K.W."/>
            <person name="Cichocki N."/>
            <person name="Veneault-Fourrey C."/>
            <person name="LaButti K."/>
            <person name="Lindquist E.A."/>
            <person name="Lipzen A."/>
            <person name="Lundell T."/>
            <person name="Morin E."/>
            <person name="Murat C."/>
            <person name="Riley R."/>
            <person name="Ohm R."/>
            <person name="Sun H."/>
            <person name="Tunlid A."/>
            <person name="Henrissat B."/>
            <person name="Grigoriev I.V."/>
            <person name="Hibbett D.S."/>
            <person name="Martin F."/>
        </authorList>
    </citation>
    <scope>NUCLEOTIDE SEQUENCE [LARGE SCALE GENOMIC DNA]</scope>
    <source>
        <strain evidence="6">Foug A</strain>
    </source>
</reference>
<name>A0A0C3EC27_9AGAM</name>
<dbReference type="GO" id="GO:0005634">
    <property type="term" value="C:nucleus"/>
    <property type="evidence" value="ECO:0007669"/>
    <property type="project" value="UniProtKB-SubCell"/>
</dbReference>
<evidence type="ECO:0000256" key="2">
    <source>
        <dbReference type="ARBA" id="ARBA00006374"/>
    </source>
</evidence>
<evidence type="ECO:0000256" key="1">
    <source>
        <dbReference type="ARBA" id="ARBA00004123"/>
    </source>
</evidence>